<dbReference type="GO" id="GO:0006355">
    <property type="term" value="P:regulation of DNA-templated transcription"/>
    <property type="evidence" value="ECO:0007669"/>
    <property type="project" value="InterPro"/>
</dbReference>
<keyword evidence="4" id="KW-1185">Reference proteome</keyword>
<evidence type="ECO:0000313" key="4">
    <source>
        <dbReference type="Proteomes" id="UP000435036"/>
    </source>
</evidence>
<comment type="caution">
    <text evidence="3">The sequence shown here is derived from an EMBL/GenBank/DDBJ whole genome shotgun (WGS) entry which is preliminary data.</text>
</comment>
<keyword evidence="2" id="KW-1277">Toxin-antitoxin system</keyword>
<comment type="similarity">
    <text evidence="1">Belongs to the ParD antitoxin family.</text>
</comment>
<dbReference type="InterPro" id="IPR022789">
    <property type="entry name" value="ParD"/>
</dbReference>
<dbReference type="Proteomes" id="UP000435036">
    <property type="component" value="Unassembled WGS sequence"/>
</dbReference>
<name>A0A6N8KZ47_9SPHI</name>
<dbReference type="AlphaFoldDB" id="A0A6N8KZ47"/>
<accession>A0A6N8KZ47</accession>
<dbReference type="Gene3D" id="6.10.10.120">
    <property type="entry name" value="Antitoxin ParD1-like"/>
    <property type="match status" value="1"/>
</dbReference>
<sequence>MPKISIQIDPYFIDFMERKIADGSYKDTEEIISAGLRLIEKEEDKINALRNAIREGEESGIAKDFDADSYLALLKTL</sequence>
<evidence type="ECO:0000313" key="3">
    <source>
        <dbReference type="EMBL" id="MVZ60842.1"/>
    </source>
</evidence>
<dbReference type="PANTHER" id="PTHR36582:SF2">
    <property type="entry name" value="ANTITOXIN PARD"/>
    <property type="match status" value="1"/>
</dbReference>
<evidence type="ECO:0000256" key="1">
    <source>
        <dbReference type="ARBA" id="ARBA00008580"/>
    </source>
</evidence>
<protein>
    <submittedName>
        <fullName evidence="3">Type II toxin-antitoxin system ParD family antitoxin</fullName>
    </submittedName>
</protein>
<evidence type="ECO:0000256" key="2">
    <source>
        <dbReference type="ARBA" id="ARBA00022649"/>
    </source>
</evidence>
<dbReference type="OrthoDB" id="9815501at2"/>
<dbReference type="InterPro" id="IPR038296">
    <property type="entry name" value="ParD_sf"/>
</dbReference>
<dbReference type="PANTHER" id="PTHR36582">
    <property type="entry name" value="ANTITOXIN PARD"/>
    <property type="match status" value="1"/>
</dbReference>
<gene>
    <name evidence="3" type="ORF">GQF63_02280</name>
</gene>
<dbReference type="NCBIfam" id="TIGR02606">
    <property type="entry name" value="antidote_CC2985"/>
    <property type="match status" value="1"/>
</dbReference>
<proteinExistence type="inferred from homology"/>
<dbReference type="Pfam" id="PF03693">
    <property type="entry name" value="ParD_antitoxin"/>
    <property type="match status" value="1"/>
</dbReference>
<dbReference type="EMBL" id="WSQA01000001">
    <property type="protein sequence ID" value="MVZ60842.1"/>
    <property type="molecule type" value="Genomic_DNA"/>
</dbReference>
<dbReference type="InterPro" id="IPR010985">
    <property type="entry name" value="Ribbon_hlx_hlx"/>
</dbReference>
<dbReference type="SUPFAM" id="SSF47598">
    <property type="entry name" value="Ribbon-helix-helix"/>
    <property type="match status" value="1"/>
</dbReference>
<reference evidence="3 4" key="1">
    <citation type="submission" date="2019-12" db="EMBL/GenBank/DDBJ databases">
        <authorList>
            <person name="Dong K."/>
        </authorList>
    </citation>
    <scope>NUCLEOTIDE SEQUENCE [LARGE SCALE GENOMIC DNA]</scope>
    <source>
        <strain evidence="3 4">JCM 31225</strain>
    </source>
</reference>
<organism evidence="3 4">
    <name type="scientific">Sphingobacterium humi</name>
    <dbReference type="NCBI Taxonomy" id="1796905"/>
    <lineage>
        <taxon>Bacteria</taxon>
        <taxon>Pseudomonadati</taxon>
        <taxon>Bacteroidota</taxon>
        <taxon>Sphingobacteriia</taxon>
        <taxon>Sphingobacteriales</taxon>
        <taxon>Sphingobacteriaceae</taxon>
        <taxon>Sphingobacterium</taxon>
    </lineage>
</organism>
<dbReference type="RefSeq" id="WP_160367463.1">
    <property type="nucleotide sequence ID" value="NZ_WSQA01000001.1"/>
</dbReference>